<dbReference type="Proteomes" id="UP001224926">
    <property type="component" value="Chromosome"/>
</dbReference>
<evidence type="ECO:0000313" key="3">
    <source>
        <dbReference type="Proteomes" id="UP001224926"/>
    </source>
</evidence>
<sequence>MRRRELLAGVGSIGVLAGGTGVVLAGLPSFGTDEPAADSDGDDGSEWPIEVETIDARGSDGGTVTVPNDGVTVVEFFVTGCGMCQAQMPRLAEARSRLVDDYGDDLTVLSVTYQSADSMPDDELRSWWRTHDGNWAVGRDTTSSLTANYGIAGYPVTIVVDETGKKRWEKLGVGSSDDIVGAVEDVFESFEERDDAEAETNESATA</sequence>
<dbReference type="InterPro" id="IPR050553">
    <property type="entry name" value="Thioredoxin_ResA/DsbE_sf"/>
</dbReference>
<organism evidence="2 3">
    <name type="scientific">Natrinema thermotolerans</name>
    <dbReference type="NCBI Taxonomy" id="121872"/>
    <lineage>
        <taxon>Archaea</taxon>
        <taxon>Methanobacteriati</taxon>
        <taxon>Methanobacteriota</taxon>
        <taxon>Stenosarchaea group</taxon>
        <taxon>Halobacteria</taxon>
        <taxon>Halobacteriales</taxon>
        <taxon>Natrialbaceae</taxon>
        <taxon>Natrinema</taxon>
    </lineage>
</organism>
<keyword evidence="3" id="KW-1185">Reference proteome</keyword>
<dbReference type="PANTHER" id="PTHR42852:SF17">
    <property type="entry name" value="THIOREDOXIN-LIKE PROTEIN HI_1115"/>
    <property type="match status" value="1"/>
</dbReference>
<dbReference type="SUPFAM" id="SSF52833">
    <property type="entry name" value="Thioredoxin-like"/>
    <property type="match status" value="1"/>
</dbReference>
<proteinExistence type="predicted"/>
<dbReference type="CDD" id="cd02966">
    <property type="entry name" value="TlpA_like_family"/>
    <property type="match status" value="1"/>
</dbReference>
<dbReference type="PANTHER" id="PTHR42852">
    <property type="entry name" value="THIOL:DISULFIDE INTERCHANGE PROTEIN DSBE"/>
    <property type="match status" value="1"/>
</dbReference>
<dbReference type="InterPro" id="IPR013766">
    <property type="entry name" value="Thioredoxin_domain"/>
</dbReference>
<dbReference type="InterPro" id="IPR036249">
    <property type="entry name" value="Thioredoxin-like_sf"/>
</dbReference>
<evidence type="ECO:0000259" key="1">
    <source>
        <dbReference type="PROSITE" id="PS51352"/>
    </source>
</evidence>
<protein>
    <submittedName>
        <fullName evidence="2">TlpA family protein disulfide reductase</fullName>
    </submittedName>
</protein>
<feature type="domain" description="Thioredoxin" evidence="1">
    <location>
        <begin position="28"/>
        <end position="188"/>
    </location>
</feature>
<dbReference type="EMBL" id="CP101873">
    <property type="protein sequence ID" value="WMT08990.1"/>
    <property type="molecule type" value="Genomic_DNA"/>
</dbReference>
<dbReference type="Gene3D" id="3.40.30.10">
    <property type="entry name" value="Glutaredoxin"/>
    <property type="match status" value="1"/>
</dbReference>
<gene>
    <name evidence="2" type="ORF">NP511_04995</name>
</gene>
<dbReference type="GO" id="GO:0016491">
    <property type="term" value="F:oxidoreductase activity"/>
    <property type="evidence" value="ECO:0007669"/>
    <property type="project" value="InterPro"/>
</dbReference>
<dbReference type="RefSeq" id="WP_006649230.1">
    <property type="nucleotide sequence ID" value="NZ_CP101873.1"/>
</dbReference>
<dbReference type="GeneID" id="84213274"/>
<dbReference type="GeneID" id="39860965"/>
<reference evidence="2 3" key="1">
    <citation type="submission" date="2022-07" db="EMBL/GenBank/DDBJ databases">
        <title>Two temperate virus in Haloterrigena jeotgali A29.</title>
        <authorList>
            <person name="Deng X."/>
        </authorList>
    </citation>
    <scope>NUCLEOTIDE SEQUENCE [LARGE SCALE GENOMIC DNA]</scope>
    <source>
        <strain evidence="2 3">A29</strain>
    </source>
</reference>
<name>A0AAF0PGU3_9EURY</name>
<dbReference type="InterPro" id="IPR013740">
    <property type="entry name" value="Redoxin"/>
</dbReference>
<accession>A0AAF0PGU3</accession>
<dbReference type="AlphaFoldDB" id="A0AAF0PGU3"/>
<dbReference type="PROSITE" id="PS51352">
    <property type="entry name" value="THIOREDOXIN_2"/>
    <property type="match status" value="1"/>
</dbReference>
<dbReference type="Pfam" id="PF08534">
    <property type="entry name" value="Redoxin"/>
    <property type="match status" value="1"/>
</dbReference>
<evidence type="ECO:0000313" key="2">
    <source>
        <dbReference type="EMBL" id="WMT08990.1"/>
    </source>
</evidence>